<organism evidence="4 5">
    <name type="scientific">Orbilia ellipsospora</name>
    <dbReference type="NCBI Taxonomy" id="2528407"/>
    <lineage>
        <taxon>Eukaryota</taxon>
        <taxon>Fungi</taxon>
        <taxon>Dikarya</taxon>
        <taxon>Ascomycota</taxon>
        <taxon>Pezizomycotina</taxon>
        <taxon>Orbiliomycetes</taxon>
        <taxon>Orbiliales</taxon>
        <taxon>Orbiliaceae</taxon>
        <taxon>Orbilia</taxon>
    </lineage>
</organism>
<reference evidence="4 5" key="1">
    <citation type="submission" date="2019-10" db="EMBL/GenBank/DDBJ databases">
        <authorList>
            <person name="Palmer J.M."/>
        </authorList>
    </citation>
    <scope>NUCLEOTIDE SEQUENCE [LARGE SCALE GENOMIC DNA]</scope>
    <source>
        <strain evidence="4 5">TWF694</strain>
    </source>
</reference>
<accession>A0AAV9XP21</accession>
<evidence type="ECO:0000256" key="2">
    <source>
        <dbReference type="SAM" id="Phobius"/>
    </source>
</evidence>
<protein>
    <submittedName>
        <fullName evidence="4">Uncharacterized protein</fullName>
    </submittedName>
</protein>
<feature type="transmembrane region" description="Helical" evidence="2">
    <location>
        <begin position="233"/>
        <end position="256"/>
    </location>
</feature>
<keyword evidence="2" id="KW-1133">Transmembrane helix</keyword>
<evidence type="ECO:0000256" key="1">
    <source>
        <dbReference type="SAM" id="MobiDB-lite"/>
    </source>
</evidence>
<sequence>MFNLLDIRFLVLANFVSLVVALDCPNGLSNITAVRKTYPVPPITIYPLVGNFFNTSWSTIRSFNYSGTTHPPTAANGTQLSPPNATRMVDWDGYTFEEALIFINETAPADFFGLRWNLTDPPVSKKGNPLVIISYIQDFKFTASCDGEASLMEWTVEYCSNDQDAGWGLFQNTTFAQANNLAVDLDVPGASDGTWDVGCALPTTTSMSMGSSPTGGPGDSSTSTKTSTKSKNMAMATSMPVFGGALAAAAAAALAVL</sequence>
<comment type="caution">
    <text evidence="4">The sequence shown here is derived from an EMBL/GenBank/DDBJ whole genome shotgun (WGS) entry which is preliminary data.</text>
</comment>
<feature type="region of interest" description="Disordered" evidence="1">
    <location>
        <begin position="205"/>
        <end position="230"/>
    </location>
</feature>
<keyword evidence="2" id="KW-0472">Membrane</keyword>
<evidence type="ECO:0000313" key="5">
    <source>
        <dbReference type="Proteomes" id="UP001365542"/>
    </source>
</evidence>
<evidence type="ECO:0000313" key="4">
    <source>
        <dbReference type="EMBL" id="KAK6543706.1"/>
    </source>
</evidence>
<feature type="compositionally biased region" description="Low complexity" evidence="1">
    <location>
        <begin position="219"/>
        <end position="230"/>
    </location>
</feature>
<keyword evidence="3" id="KW-0732">Signal</keyword>
<dbReference type="AlphaFoldDB" id="A0AAV9XP21"/>
<dbReference type="EMBL" id="JAVHJO010000001">
    <property type="protein sequence ID" value="KAK6543706.1"/>
    <property type="molecule type" value="Genomic_DNA"/>
</dbReference>
<evidence type="ECO:0000256" key="3">
    <source>
        <dbReference type="SAM" id="SignalP"/>
    </source>
</evidence>
<feature type="chain" id="PRO_5043844208" evidence="3">
    <location>
        <begin position="22"/>
        <end position="257"/>
    </location>
</feature>
<name>A0AAV9XP21_9PEZI</name>
<keyword evidence="5" id="KW-1185">Reference proteome</keyword>
<proteinExistence type="predicted"/>
<gene>
    <name evidence="4" type="ORF">TWF694_000441</name>
</gene>
<feature type="signal peptide" evidence="3">
    <location>
        <begin position="1"/>
        <end position="21"/>
    </location>
</feature>
<keyword evidence="2" id="KW-0812">Transmembrane</keyword>
<dbReference type="Proteomes" id="UP001365542">
    <property type="component" value="Unassembled WGS sequence"/>
</dbReference>